<comment type="domain">
    <text evidence="12">The arm domain is inserted in the first ABC transporter domain. Probably contacts ribosomal protein L1.</text>
</comment>
<dbReference type="GO" id="GO:0019843">
    <property type="term" value="F:rRNA binding"/>
    <property type="evidence" value="ECO:0007669"/>
    <property type="project" value="UniProtKB-UniRule"/>
</dbReference>
<comment type="subcellular location">
    <subcellularLocation>
        <location evidence="12">Cytoplasm</location>
    </subcellularLocation>
    <text evidence="12">Associates with ribosomes and polysomes.</text>
</comment>
<feature type="domain" description="ABC transporter" evidence="14">
    <location>
        <begin position="324"/>
        <end position="541"/>
    </location>
</feature>
<dbReference type="InterPro" id="IPR027417">
    <property type="entry name" value="P-loop_NTPase"/>
</dbReference>
<comment type="subunit">
    <text evidence="12">Monomer. Probably contacts ribosomal proteins L1, L5, L33 and S7, the 16S and 23S rRNA and the P-site containing tRNA(fMet).</text>
</comment>
<keyword evidence="9 12" id="KW-0810">Translation regulation</keyword>
<dbReference type="CDD" id="cd03221">
    <property type="entry name" value="ABCF_EF-3"/>
    <property type="match status" value="2"/>
</dbReference>
<accession>A0A2T7G8Z4</accession>
<evidence type="ECO:0000313" key="15">
    <source>
        <dbReference type="EMBL" id="PVA10890.1"/>
    </source>
</evidence>
<feature type="binding site" evidence="12">
    <location>
        <begin position="356"/>
        <end position="363"/>
    </location>
    <ligand>
        <name>ATP</name>
        <dbReference type="ChEBI" id="CHEBI:30616"/>
        <label>2</label>
    </ligand>
</feature>
<keyword evidence="6 12" id="KW-0547">Nucleotide-binding</keyword>
<dbReference type="GO" id="GO:0043022">
    <property type="term" value="F:ribosome binding"/>
    <property type="evidence" value="ECO:0007669"/>
    <property type="project" value="UniProtKB-UniRule"/>
</dbReference>
<proteinExistence type="inferred from homology"/>
<feature type="region of interest" description="PtIM" evidence="12">
    <location>
        <begin position="242"/>
        <end position="322"/>
    </location>
</feature>
<evidence type="ECO:0000256" key="9">
    <source>
        <dbReference type="ARBA" id="ARBA00022845"/>
    </source>
</evidence>
<evidence type="ECO:0000256" key="7">
    <source>
        <dbReference type="ARBA" id="ARBA00022801"/>
    </source>
</evidence>
<evidence type="ECO:0000256" key="13">
    <source>
        <dbReference type="SAM" id="Coils"/>
    </source>
</evidence>
<keyword evidence="5 12" id="KW-0677">Repeat</keyword>
<evidence type="ECO:0000256" key="4">
    <source>
        <dbReference type="ARBA" id="ARBA00022730"/>
    </source>
</evidence>
<evidence type="ECO:0000256" key="10">
    <source>
        <dbReference type="ARBA" id="ARBA00022884"/>
    </source>
</evidence>
<gene>
    <name evidence="12" type="primary">ettA</name>
    <name evidence="15" type="ORF">DC366_03615</name>
</gene>
<evidence type="ECO:0000256" key="5">
    <source>
        <dbReference type="ARBA" id="ARBA00022737"/>
    </source>
</evidence>
<dbReference type="PROSITE" id="PS00211">
    <property type="entry name" value="ABC_TRANSPORTER_1"/>
    <property type="match status" value="1"/>
</dbReference>
<evidence type="ECO:0000256" key="6">
    <source>
        <dbReference type="ARBA" id="ARBA00022741"/>
    </source>
</evidence>
<comment type="function">
    <text evidence="12">A translation factor that gates the progression of the 70S ribosomal initiation complex (IC, containing tRNA(fMet) in the P-site) into the translation elongation cycle by using a mechanism sensitive to the ATP/ADP ratio. Binds to the 70S ribosome E-site where it modulates the state of the translating ribosome during subunit translocation. ATP hydrolysis probably frees it from the ribosome, which can enter the elongation phase.</text>
</comment>
<dbReference type="AlphaFoldDB" id="A0A2T7G8Z4"/>
<dbReference type="NCBIfam" id="NF008775">
    <property type="entry name" value="PRK11819.1"/>
    <property type="match status" value="1"/>
</dbReference>
<dbReference type="InterPro" id="IPR032781">
    <property type="entry name" value="ABC_tran_Xtn"/>
</dbReference>
<dbReference type="GO" id="GO:0000049">
    <property type="term" value="F:tRNA binding"/>
    <property type="evidence" value="ECO:0007669"/>
    <property type="project" value="UniProtKB-UniRule"/>
</dbReference>
<keyword evidence="3 12" id="KW-0820">tRNA-binding</keyword>
<evidence type="ECO:0000313" key="16">
    <source>
        <dbReference type="Proteomes" id="UP000244446"/>
    </source>
</evidence>
<dbReference type="PANTHER" id="PTHR43858:SF1">
    <property type="entry name" value="ABC TRANSPORTER-RELATED PROTEIN"/>
    <property type="match status" value="1"/>
</dbReference>
<dbReference type="GO" id="GO:0045900">
    <property type="term" value="P:negative regulation of translational elongation"/>
    <property type="evidence" value="ECO:0007669"/>
    <property type="project" value="UniProtKB-UniRule"/>
</dbReference>
<keyword evidence="2 12" id="KW-0963">Cytoplasm</keyword>
<dbReference type="Pfam" id="PF12848">
    <property type="entry name" value="ABC_tran_Xtn"/>
    <property type="match status" value="1"/>
</dbReference>
<feature type="domain" description="ABC transporter" evidence="14">
    <location>
        <begin position="8"/>
        <end position="259"/>
    </location>
</feature>
<sequence>MSANKYVYHMQGVSKAYPGGKKCFENIHLSFLPGVKIGVVGVNGSGKSTLLKIMAGQDKDYSGEAWAAKDATVGYLPQEPQLDPSLSVRENVMLGVAPKKAKLDRFNEIAMQIAEDYSDELMEEMTNLQDQIDAENLWDLDSQIDVSMEALRCPPDDADVTSLSGGEKRRVALCKLLLEAPDMLLLDEPTNHLDAETIAWLQQHLIEYKGTILIVTHDRYFLDSITSWILEIDRGRGIPYEGNYSSWVEQKAKRLMQEAREDKSKQKTLERELEWMRQGAKARQAKSKARIKSYNEMADQSEREKLTKAQIVIPNGQRLGSKVIEVEGLRKAMGDKLLIENLSFSLPPGGIVGVIGPNGAGKSTLFKMLTGQEQPDAGTIELGTTVDLSYVDQSRDDLDPNENVWEAIADGQDIIKLGDAEVNARAYCGAFNFKGSDQQKKVSLLSGGERNRVHMARLLRSGGNVLLLDEPTNDLDVETLRALEDALVDFAGCAVVISHDRFFLDRICTHMLAFEGDAHVEWFEGNFEDYEEDKQRRMGDVEPSRMKHKKFAR</sequence>
<dbReference type="GO" id="GO:0005737">
    <property type="term" value="C:cytoplasm"/>
    <property type="evidence" value="ECO:0007669"/>
    <property type="project" value="UniProtKB-SubCell"/>
</dbReference>
<organism evidence="15 16">
    <name type="scientific">Pelagivirga sediminicola</name>
    <dbReference type="NCBI Taxonomy" id="2170575"/>
    <lineage>
        <taxon>Bacteria</taxon>
        <taxon>Pseudomonadati</taxon>
        <taxon>Pseudomonadota</taxon>
        <taxon>Alphaproteobacteria</taxon>
        <taxon>Rhodobacterales</taxon>
        <taxon>Paracoccaceae</taxon>
        <taxon>Pelagivirga</taxon>
    </lineage>
</organism>
<dbReference type="GO" id="GO:0006412">
    <property type="term" value="P:translation"/>
    <property type="evidence" value="ECO:0007669"/>
    <property type="project" value="UniProtKB-KW"/>
</dbReference>
<dbReference type="FunFam" id="3.40.50.300:FF:000183">
    <property type="entry name" value="ABC transporter ATP-binding protein yjjK"/>
    <property type="match status" value="1"/>
</dbReference>
<keyword evidence="11 12" id="KW-0648">Protein biosynthesis</keyword>
<dbReference type="InterPro" id="IPR022374">
    <property type="entry name" value="EttA"/>
</dbReference>
<dbReference type="FunFam" id="3.40.50.300:FF:000011">
    <property type="entry name" value="Putative ABC transporter ATP-binding component"/>
    <property type="match status" value="1"/>
</dbReference>
<comment type="domain">
    <text evidence="12">The P-site tRNA interaction motif (PtIM domain) probably interacts with the P-site tRNA(fMet) as well as the 23S rRNA.</text>
</comment>
<reference evidence="15 16" key="1">
    <citation type="submission" date="2018-04" db="EMBL/GenBank/DDBJ databases">
        <title>Pelagivirga bohaiensis gen. nov., sp. nov., a bacterium isolated from the Bohai Sea.</title>
        <authorList>
            <person name="Ji X."/>
        </authorList>
    </citation>
    <scope>NUCLEOTIDE SEQUENCE [LARGE SCALE GENOMIC DNA]</scope>
    <source>
        <strain evidence="15 16">BH-SD19</strain>
    </source>
</reference>
<evidence type="ECO:0000256" key="2">
    <source>
        <dbReference type="ARBA" id="ARBA00022490"/>
    </source>
</evidence>
<name>A0A2T7G8Z4_9RHOB</name>
<dbReference type="InterPro" id="IPR003439">
    <property type="entry name" value="ABC_transporter-like_ATP-bd"/>
</dbReference>
<comment type="caution">
    <text evidence="15">The sequence shown here is derived from an EMBL/GenBank/DDBJ whole genome shotgun (WGS) entry which is preliminary data.</text>
</comment>
<comment type="similarity">
    <text evidence="1 12">Belongs to the ABC transporter superfamily. ABCF family. Translational throttle EttA subfamily.</text>
</comment>
<dbReference type="PROSITE" id="PS50893">
    <property type="entry name" value="ABC_TRANSPORTER_2"/>
    <property type="match status" value="2"/>
</dbReference>
<keyword evidence="16" id="KW-1185">Reference proteome</keyword>
<protein>
    <recommendedName>
        <fullName evidence="12">Energy-dependent translational throttle protein EttA</fullName>
        <ecNumber evidence="12">3.6.1.-</ecNumber>
    </recommendedName>
    <alternativeName>
        <fullName evidence="12">Translational regulatory factor EttA</fullName>
    </alternativeName>
</protein>
<dbReference type="OrthoDB" id="9808609at2"/>
<evidence type="ECO:0000256" key="1">
    <source>
        <dbReference type="ARBA" id="ARBA00005868"/>
    </source>
</evidence>
<dbReference type="EMBL" id="QCYH01000002">
    <property type="protein sequence ID" value="PVA10890.1"/>
    <property type="molecule type" value="Genomic_DNA"/>
</dbReference>
<evidence type="ECO:0000256" key="8">
    <source>
        <dbReference type="ARBA" id="ARBA00022840"/>
    </source>
</evidence>
<evidence type="ECO:0000259" key="14">
    <source>
        <dbReference type="PROSITE" id="PS50893"/>
    </source>
</evidence>
<dbReference type="Gene3D" id="3.40.50.300">
    <property type="entry name" value="P-loop containing nucleotide triphosphate hydrolases"/>
    <property type="match status" value="2"/>
</dbReference>
<evidence type="ECO:0000256" key="12">
    <source>
        <dbReference type="HAMAP-Rule" id="MF_00847"/>
    </source>
</evidence>
<keyword evidence="7 12" id="KW-0378">Hydrolase</keyword>
<dbReference type="SUPFAM" id="SSF52540">
    <property type="entry name" value="P-loop containing nucleoside triphosphate hydrolases"/>
    <property type="match status" value="2"/>
</dbReference>
<keyword evidence="8 12" id="KW-0067">ATP-binding</keyword>
<feature type="coiled-coil region" evidence="13">
    <location>
        <begin position="252"/>
        <end position="304"/>
    </location>
</feature>
<dbReference type="GO" id="GO:0005524">
    <property type="term" value="F:ATP binding"/>
    <property type="evidence" value="ECO:0007669"/>
    <property type="project" value="UniProtKB-UniRule"/>
</dbReference>
<dbReference type="NCBIfam" id="TIGR03719">
    <property type="entry name" value="ABC_ABC_ChvD"/>
    <property type="match status" value="1"/>
</dbReference>
<dbReference type="Proteomes" id="UP000244446">
    <property type="component" value="Unassembled WGS sequence"/>
</dbReference>
<keyword evidence="10 12" id="KW-0694">RNA-binding</keyword>
<dbReference type="EC" id="3.6.1.-" evidence="12"/>
<dbReference type="RefSeq" id="WP_108690864.1">
    <property type="nucleotide sequence ID" value="NZ_QCYH01000002.1"/>
</dbReference>
<dbReference type="SMART" id="SM00382">
    <property type="entry name" value="AAA"/>
    <property type="match status" value="2"/>
</dbReference>
<evidence type="ECO:0000256" key="3">
    <source>
        <dbReference type="ARBA" id="ARBA00022555"/>
    </source>
</evidence>
<dbReference type="HAMAP" id="MF_00847">
    <property type="entry name" value="EttA"/>
    <property type="match status" value="1"/>
</dbReference>
<keyword evidence="13" id="KW-0175">Coiled coil</keyword>
<comment type="caution">
    <text evidence="12">Lacks conserved residue(s) required for the propagation of feature annotation.</text>
</comment>
<dbReference type="Pfam" id="PF00005">
    <property type="entry name" value="ABC_tran"/>
    <property type="match status" value="2"/>
</dbReference>
<dbReference type="PANTHER" id="PTHR43858">
    <property type="entry name" value="ENERGY-DEPENDENT TRANSLATIONAL THROTTLE PROTEIN ETTA"/>
    <property type="match status" value="1"/>
</dbReference>
<comment type="catalytic activity">
    <reaction evidence="12">
        <text>ATP + H2O = ADP + phosphate + H(+)</text>
        <dbReference type="Rhea" id="RHEA:13065"/>
        <dbReference type="ChEBI" id="CHEBI:15377"/>
        <dbReference type="ChEBI" id="CHEBI:15378"/>
        <dbReference type="ChEBI" id="CHEBI:30616"/>
        <dbReference type="ChEBI" id="CHEBI:43474"/>
        <dbReference type="ChEBI" id="CHEBI:456216"/>
    </reaction>
</comment>
<keyword evidence="4 12" id="KW-0699">rRNA-binding</keyword>
<evidence type="ECO:0000256" key="11">
    <source>
        <dbReference type="ARBA" id="ARBA00022917"/>
    </source>
</evidence>
<dbReference type="InterPro" id="IPR017871">
    <property type="entry name" value="ABC_transporter-like_CS"/>
</dbReference>
<dbReference type="GO" id="GO:0016887">
    <property type="term" value="F:ATP hydrolysis activity"/>
    <property type="evidence" value="ECO:0007669"/>
    <property type="project" value="UniProtKB-UniRule"/>
</dbReference>
<dbReference type="InterPro" id="IPR003593">
    <property type="entry name" value="AAA+_ATPase"/>
</dbReference>